<dbReference type="PANTHER" id="PTHR47962:SF5">
    <property type="entry name" value="ATP-DEPENDENT HELICASE LHR-RELATED"/>
    <property type="match status" value="1"/>
</dbReference>
<dbReference type="AlphaFoldDB" id="A0A7C4JLZ6"/>
<dbReference type="PROSITE" id="PS51194">
    <property type="entry name" value="HELICASE_CTER"/>
    <property type="match status" value="1"/>
</dbReference>
<gene>
    <name evidence="12" type="ORF">ENU20_05165</name>
</gene>
<dbReference type="GO" id="GO:0140097">
    <property type="term" value="F:catalytic activity, acting on DNA"/>
    <property type="evidence" value="ECO:0007669"/>
    <property type="project" value="UniProtKB-ARBA"/>
</dbReference>
<evidence type="ECO:0000256" key="8">
    <source>
        <dbReference type="ARBA" id="ARBA00023235"/>
    </source>
</evidence>
<dbReference type="Pfam" id="PF00271">
    <property type="entry name" value="Helicase_C"/>
    <property type="match status" value="1"/>
</dbReference>
<keyword evidence="4 12" id="KW-0347">Helicase</keyword>
<keyword evidence="5" id="KW-0067">ATP-binding</keyword>
<dbReference type="SMART" id="SM00487">
    <property type="entry name" value="DEXDc"/>
    <property type="match status" value="1"/>
</dbReference>
<dbReference type="InterPro" id="IPR045628">
    <property type="entry name" value="Lhr_WH_dom"/>
</dbReference>
<evidence type="ECO:0000256" key="6">
    <source>
        <dbReference type="ARBA" id="ARBA00023125"/>
    </source>
</evidence>
<dbReference type="GO" id="GO:0006281">
    <property type="term" value="P:DNA repair"/>
    <property type="evidence" value="ECO:0007669"/>
    <property type="project" value="UniProtKB-KW"/>
</dbReference>
<dbReference type="GO" id="GO:0003677">
    <property type="term" value="F:DNA binding"/>
    <property type="evidence" value="ECO:0007669"/>
    <property type="project" value="UniProtKB-KW"/>
</dbReference>
<evidence type="ECO:0000256" key="5">
    <source>
        <dbReference type="ARBA" id="ARBA00022840"/>
    </source>
</evidence>
<feature type="domain" description="Helicase ATP-binding" evidence="10">
    <location>
        <begin position="25"/>
        <end position="203"/>
    </location>
</feature>
<dbReference type="GO" id="GO:0005524">
    <property type="term" value="F:ATP binding"/>
    <property type="evidence" value="ECO:0007669"/>
    <property type="project" value="UniProtKB-KW"/>
</dbReference>
<dbReference type="InterPro" id="IPR001650">
    <property type="entry name" value="Helicase_C-like"/>
</dbReference>
<dbReference type="Gene3D" id="3.40.50.300">
    <property type="entry name" value="P-loop containing nucleotide triphosphate hydrolases"/>
    <property type="match status" value="2"/>
</dbReference>
<dbReference type="GO" id="GO:0016887">
    <property type="term" value="F:ATP hydrolysis activity"/>
    <property type="evidence" value="ECO:0007669"/>
    <property type="project" value="TreeGrafter"/>
</dbReference>
<evidence type="ECO:0000313" key="12">
    <source>
        <dbReference type="EMBL" id="HGQ74446.1"/>
    </source>
</evidence>
<evidence type="ECO:0000256" key="7">
    <source>
        <dbReference type="ARBA" id="ARBA00023204"/>
    </source>
</evidence>
<evidence type="ECO:0000259" key="10">
    <source>
        <dbReference type="PROSITE" id="PS51192"/>
    </source>
</evidence>
<keyword evidence="1" id="KW-0547">Nucleotide-binding</keyword>
<dbReference type="PIRSF" id="PIRSF037307">
    <property type="entry name" value="Lhr-like_helic_prd"/>
    <property type="match status" value="1"/>
</dbReference>
<dbReference type="Pfam" id="PF08494">
    <property type="entry name" value="DEAD_assoc"/>
    <property type="match status" value="1"/>
</dbReference>
<name>A0A7C4JLZ6_STAMA</name>
<dbReference type="SUPFAM" id="SSF52540">
    <property type="entry name" value="P-loop containing nucleoside triphosphate hydrolases"/>
    <property type="match status" value="1"/>
</dbReference>
<dbReference type="SMART" id="SM00490">
    <property type="entry name" value="HELICc"/>
    <property type="match status" value="1"/>
</dbReference>
<proteinExistence type="inferred from homology"/>
<dbReference type="GO" id="GO:0004386">
    <property type="term" value="F:helicase activity"/>
    <property type="evidence" value="ECO:0007669"/>
    <property type="project" value="UniProtKB-KW"/>
</dbReference>
<evidence type="ECO:0000256" key="2">
    <source>
        <dbReference type="ARBA" id="ARBA00022763"/>
    </source>
</evidence>
<dbReference type="InterPro" id="IPR052511">
    <property type="entry name" value="ATP-dep_Helicase"/>
</dbReference>
<keyword evidence="8" id="KW-0413">Isomerase</keyword>
<evidence type="ECO:0000256" key="1">
    <source>
        <dbReference type="ARBA" id="ARBA00022741"/>
    </source>
</evidence>
<dbReference type="PANTHER" id="PTHR47962">
    <property type="entry name" value="ATP-DEPENDENT HELICASE LHR-RELATED-RELATED"/>
    <property type="match status" value="1"/>
</dbReference>
<keyword evidence="6" id="KW-0238">DNA-binding</keyword>
<dbReference type="InterPro" id="IPR013701">
    <property type="entry name" value="Lhr-like_DEAD/DEAH_assoc"/>
</dbReference>
<dbReference type="PROSITE" id="PS51192">
    <property type="entry name" value="HELICASE_ATP_BIND_1"/>
    <property type="match status" value="1"/>
</dbReference>
<evidence type="ECO:0000259" key="11">
    <source>
        <dbReference type="PROSITE" id="PS51194"/>
    </source>
</evidence>
<reference evidence="12" key="1">
    <citation type="journal article" date="2020" name="mSystems">
        <title>Genome- and Community-Level Interaction Insights into Carbon Utilization and Element Cycling Functions of Hydrothermarchaeota in Hydrothermal Sediment.</title>
        <authorList>
            <person name="Zhou Z."/>
            <person name="Liu Y."/>
            <person name="Xu W."/>
            <person name="Pan J."/>
            <person name="Luo Z.H."/>
            <person name="Li M."/>
        </authorList>
    </citation>
    <scope>NUCLEOTIDE SEQUENCE [LARGE SCALE GENOMIC DNA]</scope>
    <source>
        <strain evidence="12">SpSt-648</strain>
    </source>
</reference>
<keyword evidence="3" id="KW-0378">Hydrolase</keyword>
<dbReference type="Pfam" id="PF00270">
    <property type="entry name" value="DEAD"/>
    <property type="match status" value="1"/>
</dbReference>
<comment type="similarity">
    <text evidence="9">Belongs to the Lhr helicase family. Lhr-Core subfamily.</text>
</comment>
<dbReference type="InterPro" id="IPR017170">
    <property type="entry name" value="Lhr-like"/>
</dbReference>
<evidence type="ECO:0000256" key="9">
    <source>
        <dbReference type="ARBA" id="ARBA00093467"/>
    </source>
</evidence>
<organism evidence="12">
    <name type="scientific">Staphylothermus marinus</name>
    <dbReference type="NCBI Taxonomy" id="2280"/>
    <lineage>
        <taxon>Archaea</taxon>
        <taxon>Thermoproteota</taxon>
        <taxon>Thermoprotei</taxon>
        <taxon>Desulfurococcales</taxon>
        <taxon>Desulfurococcaceae</taxon>
        <taxon>Staphylothermus</taxon>
    </lineage>
</organism>
<dbReference type="InterPro" id="IPR027417">
    <property type="entry name" value="P-loop_NTPase"/>
</dbReference>
<comment type="caution">
    <text evidence="12">The sequence shown here is derived from an EMBL/GenBank/DDBJ whole genome shotgun (WGS) entry which is preliminary data.</text>
</comment>
<keyword evidence="7" id="KW-0234">DNA repair</keyword>
<evidence type="ECO:0000256" key="3">
    <source>
        <dbReference type="ARBA" id="ARBA00022801"/>
    </source>
</evidence>
<dbReference type="InterPro" id="IPR011545">
    <property type="entry name" value="DEAD/DEAH_box_helicase_dom"/>
</dbReference>
<dbReference type="Pfam" id="PF19306">
    <property type="entry name" value="WHD_Lhr"/>
    <property type="match status" value="1"/>
</dbReference>
<dbReference type="InterPro" id="IPR014001">
    <property type="entry name" value="Helicase_ATP-bd"/>
</dbReference>
<keyword evidence="2" id="KW-0227">DNA damage</keyword>
<dbReference type="EMBL" id="DTBP01000045">
    <property type="protein sequence ID" value="HGQ74446.1"/>
    <property type="molecule type" value="Genomic_DNA"/>
</dbReference>
<evidence type="ECO:0000256" key="4">
    <source>
        <dbReference type="ARBA" id="ARBA00022806"/>
    </source>
</evidence>
<sequence>MNVLNKCLESIGYRSFTDFQKISFDAVFRRGFNAILVAPTGSGKTEAAVLPVMYDIRVRGLKPISAIYITPLRALNRDIEERISRLASCFGIRVALKHGDTPPSIRKSIVHNPPHILVTTPESFVYILIDEKLRRFLVNLEYVIYDEFRELIDSKRGYLLFLLTYLFEKMFLKKNLRKIGLTATLKNEDYARMVLSGSTLPYRTIVLREKYEKKLDVEVFVPESDSYELDSRVEFVVEKILSNKGTLVFTNTRSLAEKLCFLINDALDKLGYGDIGVSVHHGSLSLPHRVGVEKGFKNGFLKGLVATSSMELGIDIGNVDYVVQYGSPRQATRLLQRIGRSGHKLGSVSRGAVVVKNNVFQILESIVLIRRAKSQDLEVERIYEYPLDVLAYAIVVLTHVFPNGIGLNDIYVVLSNHPQYLNLDYSTFTKLIDYLVESRLVSLENGLVKPRRKGLIYLRRTNMIPETRDYRVVDLASNRDVGVLNEEYVLLELEENDYMVLAGEVWRIVSIDHDKCVVHVEKPIDASGCLAIPHWEGENIPVEYVVAREVGSIIRRLKNGVFPEEYSGFMNVLNRVSRRTGGLGDDREVVLCGSMDDELIIVNLYGGDRVNRFFRDFLKKILDTKYPEIKARVYSTPYAIVIASDKLSNPFIYNRVLNDVESIFRKINELLGREDFIHSVAKSSNNYLWRIYQVAQRFGAVDPRVHRVTRRILEAFSETIIGDEALREVLYRDYDIPSLSKLVEGFAKGYVKVVVRECSRDFLREVLEYSDVLRVPSLIYAVRDSYRERVLNRRVKLMCLNCGWFVEGRVKDFIDKGFSYRCGKCGLRALTIVKSDEEAIVLSKNIRGDKLDPGEYRRIEDLRSKSIVLNHYGDLGLIILNARGVGVIDAKSILDRVRRGEDLFSILYEYEKRVIKYKKYYS</sequence>
<protein>
    <submittedName>
        <fullName evidence="12">DEAD/DEAH box helicase</fullName>
    </submittedName>
</protein>
<accession>A0A7C4JLZ6</accession>
<feature type="domain" description="Helicase C-terminal" evidence="11">
    <location>
        <begin position="228"/>
        <end position="390"/>
    </location>
</feature>